<dbReference type="Proteomes" id="UP000709351">
    <property type="component" value="Unassembled WGS sequence"/>
</dbReference>
<reference evidence="2" key="1">
    <citation type="submission" date="2020-04" db="EMBL/GenBank/DDBJ databases">
        <title>Deep metagenomics examines the oral microbiome during advanced dental caries in children, revealing novel taxa and co-occurrences with host molecules.</title>
        <authorList>
            <person name="Baker J.L."/>
            <person name="Morton J.T."/>
            <person name="Dinis M."/>
            <person name="Alvarez R."/>
            <person name="Tran N.C."/>
            <person name="Knight R."/>
            <person name="Edlund A."/>
        </authorList>
    </citation>
    <scope>NUCLEOTIDE SEQUENCE</scope>
    <source>
        <strain evidence="2">JCVI_24_bin.2</strain>
    </source>
</reference>
<feature type="region of interest" description="Disordered" evidence="1">
    <location>
        <begin position="93"/>
        <end position="118"/>
    </location>
</feature>
<feature type="non-terminal residue" evidence="2">
    <location>
        <position position="171"/>
    </location>
</feature>
<keyword evidence="2" id="KW-0378">Hydrolase</keyword>
<dbReference type="GO" id="GO:0004180">
    <property type="term" value="F:carboxypeptidase activity"/>
    <property type="evidence" value="ECO:0007669"/>
    <property type="project" value="UniProtKB-KW"/>
</dbReference>
<accession>A0A930GXK9</accession>
<evidence type="ECO:0000256" key="1">
    <source>
        <dbReference type="SAM" id="MobiDB-lite"/>
    </source>
</evidence>
<evidence type="ECO:0000313" key="3">
    <source>
        <dbReference type="Proteomes" id="UP000709351"/>
    </source>
</evidence>
<comment type="caution">
    <text evidence="2">The sequence shown here is derived from an EMBL/GenBank/DDBJ whole genome shotgun (WGS) entry which is preliminary data.</text>
</comment>
<evidence type="ECO:0000313" key="2">
    <source>
        <dbReference type="EMBL" id="MBF1283756.1"/>
    </source>
</evidence>
<name>A0A930GXK9_9FIRM</name>
<keyword evidence="2" id="KW-0121">Carboxypeptidase</keyword>
<proteinExistence type="predicted"/>
<dbReference type="Gene3D" id="3.40.710.10">
    <property type="entry name" value="DD-peptidase/beta-lactamase superfamily"/>
    <property type="match status" value="1"/>
</dbReference>
<dbReference type="AlphaFoldDB" id="A0A930GXK9"/>
<feature type="compositionally biased region" description="Polar residues" evidence="1">
    <location>
        <begin position="108"/>
        <end position="118"/>
    </location>
</feature>
<sequence length="171" mass="18096">MKFRDIELNQTKESEKRKLGFAFNRKFYRAGLAVLLSLSLCLPFSAIAEERVYGISDYGPVSVNGNGVGRGNDPTYQYIEDLLYGNGVNTPAANNNTAGNPSANASGTPSANPGTAVTAKTGSLQNLAQLSGNSSTRTLSSEIDANYAVVYDLDNGSILAEKNASQAMYPA</sequence>
<feature type="compositionally biased region" description="Low complexity" evidence="1">
    <location>
        <begin position="93"/>
        <end position="107"/>
    </location>
</feature>
<gene>
    <name evidence="2" type="ORF">HXM93_04385</name>
</gene>
<organism evidence="2 3">
    <name type="scientific">Oribacterium parvum</name>
    <dbReference type="NCBI Taxonomy" id="1501329"/>
    <lineage>
        <taxon>Bacteria</taxon>
        <taxon>Bacillati</taxon>
        <taxon>Bacillota</taxon>
        <taxon>Clostridia</taxon>
        <taxon>Lachnospirales</taxon>
        <taxon>Lachnospiraceae</taxon>
        <taxon>Oribacterium</taxon>
    </lineage>
</organism>
<dbReference type="InterPro" id="IPR012338">
    <property type="entry name" value="Beta-lactam/transpept-like"/>
</dbReference>
<keyword evidence="2" id="KW-0645">Protease</keyword>
<dbReference type="EMBL" id="JABZRD010000234">
    <property type="protein sequence ID" value="MBF1283756.1"/>
    <property type="molecule type" value="Genomic_DNA"/>
</dbReference>
<protein>
    <submittedName>
        <fullName evidence="2">D-alanyl-D-alanine carboxypeptidase</fullName>
    </submittedName>
</protein>